<keyword evidence="5" id="KW-1185">Reference proteome</keyword>
<dbReference type="InterPro" id="IPR051324">
    <property type="entry name" value="Stress/Tellurium_Resist"/>
</dbReference>
<dbReference type="CDD" id="cd06974">
    <property type="entry name" value="TerD_like"/>
    <property type="match status" value="1"/>
</dbReference>
<protein>
    <submittedName>
        <fullName evidence="4">TerD family protein</fullName>
    </submittedName>
</protein>
<evidence type="ECO:0000259" key="3">
    <source>
        <dbReference type="Pfam" id="PF02342"/>
    </source>
</evidence>
<reference evidence="5" key="1">
    <citation type="journal article" date="2019" name="Int. J. Syst. Evol. Microbiol.">
        <title>The Global Catalogue of Microorganisms (GCM) 10K type strain sequencing project: providing services to taxonomists for standard genome sequencing and annotation.</title>
        <authorList>
            <consortium name="The Broad Institute Genomics Platform"/>
            <consortium name="The Broad Institute Genome Sequencing Center for Infectious Disease"/>
            <person name="Wu L."/>
            <person name="Ma J."/>
        </authorList>
    </citation>
    <scope>NUCLEOTIDE SEQUENCE [LARGE SCALE GENOMIC DNA]</scope>
    <source>
        <strain evidence="5">CCUG 50873</strain>
    </source>
</reference>
<organism evidence="4 5">
    <name type="scientific">Williamsia deligens</name>
    <dbReference type="NCBI Taxonomy" id="321325"/>
    <lineage>
        <taxon>Bacteria</taxon>
        <taxon>Bacillati</taxon>
        <taxon>Actinomycetota</taxon>
        <taxon>Actinomycetes</taxon>
        <taxon>Mycobacteriales</taxon>
        <taxon>Nocardiaceae</taxon>
        <taxon>Williamsia</taxon>
    </lineage>
</organism>
<feature type="region of interest" description="Disordered" evidence="2">
    <location>
        <begin position="196"/>
        <end position="226"/>
    </location>
</feature>
<name>A0ABW3GAL9_9NOCA</name>
<evidence type="ECO:0000256" key="2">
    <source>
        <dbReference type="SAM" id="MobiDB-lite"/>
    </source>
</evidence>
<dbReference type="Pfam" id="PF02342">
    <property type="entry name" value="TerD"/>
    <property type="match status" value="1"/>
</dbReference>
<feature type="domain" description="TerD" evidence="3">
    <location>
        <begin position="32"/>
        <end position="182"/>
    </location>
</feature>
<dbReference type="PANTHER" id="PTHR32097:SF4">
    <property type="entry name" value="GENERAL STRESS PROTEIN 16U"/>
    <property type="match status" value="1"/>
</dbReference>
<comment type="caution">
    <text evidence="4">The sequence shown here is derived from an EMBL/GenBank/DDBJ whole genome shotgun (WGS) entry which is preliminary data.</text>
</comment>
<dbReference type="InterPro" id="IPR003325">
    <property type="entry name" value="TerD"/>
</dbReference>
<dbReference type="PANTHER" id="PTHR32097">
    <property type="entry name" value="CAMP-BINDING PROTEIN 1-RELATED"/>
    <property type="match status" value="1"/>
</dbReference>
<dbReference type="EMBL" id="JBHTIL010000006">
    <property type="protein sequence ID" value="MFD0927624.1"/>
    <property type="molecule type" value="Genomic_DNA"/>
</dbReference>
<evidence type="ECO:0000256" key="1">
    <source>
        <dbReference type="ARBA" id="ARBA00008775"/>
    </source>
</evidence>
<gene>
    <name evidence="4" type="ORF">ACFQ04_17925</name>
</gene>
<sequence>MSESRVLQPGENLVVGQGDAALECRVDLSPGADTDDLPHPDISALLVDTSGAVRDNADFVFYNQPVADDGAVRMEIAAHDEAQLATLTLQLDRVDPTVDRVILVASVDTGSTPTTGSLALQALTMSLSVSPDTESIAEFVAAPEPGITAVVPGEFYRRGDQWKFRAVGQGYAGGLAELARQHGVEVDAAEAEIAVDTAEVPVPPDDLQAEPDGDSPPTPGPPNRLTVARRAVRPPRLPDWSIASSLTDDDEWDRARLFSVSGIGKGEERERRSASALLAVMSGVREFGRELTRRCGAIAGTIETFVEPQFTRHGRAIRPDGLVRVRRGSRSWTALVEVKTSTAPLTAEQVEMYVELARTEGFDAVITISNQLLSGSDDLPVEIDRRKLRKVALRHVSWDEIRSVAIHLSMHDKVEDGTQRWVLREFVRYLLHDQSKLQGFTDMGPDWAHVRDGVKNKTIHPRDKAADGVCRQFDQLIRHIGHDLSCLLGVDVQPVFPRNRVDSTSRIQQLTDSGVLFGSLRIPGTVGPLTLSMDLRTDKVSCSTTVDAARTSRAATSVRQLLRQVPDAPEKLLVQATVSRSAAPPRQVELSTLRDDPQVLVESEERPPRRFTLTLTSGIGGRGGPARGNVVAATDSLITEFYRDVVQHLRQPRDTDS</sequence>
<dbReference type="Proteomes" id="UP001597068">
    <property type="component" value="Unassembled WGS sequence"/>
</dbReference>
<accession>A0ABW3GAL9</accession>
<proteinExistence type="inferred from homology"/>
<dbReference type="RefSeq" id="WP_253648118.1">
    <property type="nucleotide sequence ID" value="NZ_BAAAMO010000001.1"/>
</dbReference>
<comment type="similarity">
    <text evidence="1">Belongs to the CAPAB/TerDEXZ family.</text>
</comment>
<evidence type="ECO:0000313" key="5">
    <source>
        <dbReference type="Proteomes" id="UP001597068"/>
    </source>
</evidence>
<dbReference type="Gene3D" id="2.60.60.30">
    <property type="entry name" value="sav2460 like domains"/>
    <property type="match status" value="1"/>
</dbReference>
<evidence type="ECO:0000313" key="4">
    <source>
        <dbReference type="EMBL" id="MFD0927624.1"/>
    </source>
</evidence>